<protein>
    <submittedName>
        <fullName evidence="1">Uncharacterized protein</fullName>
    </submittedName>
</protein>
<dbReference type="AlphaFoldDB" id="A0A366FKN4"/>
<organism evidence="1 2">
    <name type="scientific">Roseiarcus fermentans</name>
    <dbReference type="NCBI Taxonomy" id="1473586"/>
    <lineage>
        <taxon>Bacteria</taxon>
        <taxon>Pseudomonadati</taxon>
        <taxon>Pseudomonadota</taxon>
        <taxon>Alphaproteobacteria</taxon>
        <taxon>Hyphomicrobiales</taxon>
        <taxon>Roseiarcaceae</taxon>
        <taxon>Roseiarcus</taxon>
    </lineage>
</organism>
<sequence>MIRSSKTASPAFRFKVFVKGGDGRWRVASLHTTAREAQWTADLLVSRQGFIARTM</sequence>
<proteinExistence type="predicted"/>
<evidence type="ECO:0000313" key="2">
    <source>
        <dbReference type="Proteomes" id="UP000253529"/>
    </source>
</evidence>
<dbReference type="Proteomes" id="UP000253529">
    <property type="component" value="Unassembled WGS sequence"/>
</dbReference>
<gene>
    <name evidence="1" type="ORF">DFR50_10928</name>
</gene>
<name>A0A366FKN4_9HYPH</name>
<reference evidence="1 2" key="1">
    <citation type="submission" date="2018-06" db="EMBL/GenBank/DDBJ databases">
        <title>Genomic Encyclopedia of Type Strains, Phase IV (KMG-IV): sequencing the most valuable type-strain genomes for metagenomic binning, comparative biology and taxonomic classification.</title>
        <authorList>
            <person name="Goeker M."/>
        </authorList>
    </citation>
    <scope>NUCLEOTIDE SEQUENCE [LARGE SCALE GENOMIC DNA]</scope>
    <source>
        <strain evidence="1 2">DSM 24875</strain>
    </source>
</reference>
<dbReference type="RefSeq" id="WP_170153130.1">
    <property type="nucleotide sequence ID" value="NZ_QNRK01000009.1"/>
</dbReference>
<dbReference type="EMBL" id="QNRK01000009">
    <property type="protein sequence ID" value="RBP14275.1"/>
    <property type="molecule type" value="Genomic_DNA"/>
</dbReference>
<accession>A0A366FKN4</accession>
<evidence type="ECO:0000313" key="1">
    <source>
        <dbReference type="EMBL" id="RBP14275.1"/>
    </source>
</evidence>
<comment type="caution">
    <text evidence="1">The sequence shown here is derived from an EMBL/GenBank/DDBJ whole genome shotgun (WGS) entry which is preliminary data.</text>
</comment>
<keyword evidence="2" id="KW-1185">Reference proteome</keyword>